<dbReference type="SUPFAM" id="SSF53697">
    <property type="entry name" value="SIS domain"/>
    <property type="match status" value="1"/>
</dbReference>
<accession>A0A412Z1H1</accession>
<dbReference type="InterPro" id="IPR046348">
    <property type="entry name" value="SIS_dom_sf"/>
</dbReference>
<dbReference type="InterPro" id="IPR035472">
    <property type="entry name" value="RpiR-like_SIS"/>
</dbReference>
<dbReference type="Gene3D" id="1.10.10.10">
    <property type="entry name" value="Winged helix-like DNA-binding domain superfamily/Winged helix DNA-binding domain"/>
    <property type="match status" value="1"/>
</dbReference>
<comment type="caution">
    <text evidence="6">The sequence shown here is derived from an EMBL/GenBank/DDBJ whole genome shotgun (WGS) entry which is preliminary data.</text>
</comment>
<dbReference type="Gene3D" id="3.40.50.10490">
    <property type="entry name" value="Glucose-6-phosphate isomerase like protein, domain 1"/>
    <property type="match status" value="1"/>
</dbReference>
<dbReference type="InterPro" id="IPR001347">
    <property type="entry name" value="SIS_dom"/>
</dbReference>
<name>A0A412Z1H1_9FIRM</name>
<evidence type="ECO:0000256" key="1">
    <source>
        <dbReference type="ARBA" id="ARBA00023015"/>
    </source>
</evidence>
<dbReference type="Proteomes" id="UP000284543">
    <property type="component" value="Unassembled WGS sequence"/>
</dbReference>
<evidence type="ECO:0000256" key="2">
    <source>
        <dbReference type="ARBA" id="ARBA00023125"/>
    </source>
</evidence>
<dbReference type="GeneID" id="23111728"/>
<sequence>MDNPNTSYQLRVQSILPSINKKNEMKIYEFIEINRKEIIHMSVADAAEACGVSEAAIVRYAQKLGYKGYQAMKISIAQDVIEPGQQIYGQLSKGDTIPTIVDKIFDSNIQSLRDTSDVLSRENIDEAVNLILGCRRLLFFGVGGSGCVAMDGQHKFLKIGYMAMAFTDSNLQAMAASVLTSRDVLVAVSHSGASKDILMAMDIAKQSGAKTIAITNYGKSPIVEKADVVLYTSSNETAFNSDALSSRIAELTIIDMLYIGVSYKRYDESYANILKTRKALDSTKI</sequence>
<dbReference type="EMBL" id="QRZM01000009">
    <property type="protein sequence ID" value="RGV73743.1"/>
    <property type="molecule type" value="Genomic_DNA"/>
</dbReference>
<dbReference type="EMBL" id="QSHZ01000007">
    <property type="protein sequence ID" value="RHC56758.1"/>
    <property type="molecule type" value="Genomic_DNA"/>
</dbReference>
<evidence type="ECO:0000313" key="6">
    <source>
        <dbReference type="EMBL" id="RGV73743.1"/>
    </source>
</evidence>
<dbReference type="AlphaFoldDB" id="A0A412Z1H1"/>
<dbReference type="PANTHER" id="PTHR30514:SF1">
    <property type="entry name" value="HTH-TYPE TRANSCRIPTIONAL REGULATOR HEXR-RELATED"/>
    <property type="match status" value="1"/>
</dbReference>
<evidence type="ECO:0000259" key="5">
    <source>
        <dbReference type="PROSITE" id="PS51464"/>
    </source>
</evidence>
<dbReference type="PROSITE" id="PS51464">
    <property type="entry name" value="SIS"/>
    <property type="match status" value="1"/>
</dbReference>
<dbReference type="InterPro" id="IPR036388">
    <property type="entry name" value="WH-like_DNA-bd_sf"/>
</dbReference>
<dbReference type="GO" id="GO:1901135">
    <property type="term" value="P:carbohydrate derivative metabolic process"/>
    <property type="evidence" value="ECO:0007669"/>
    <property type="project" value="InterPro"/>
</dbReference>
<dbReference type="RefSeq" id="WP_002567066.1">
    <property type="nucleotide sequence ID" value="NZ_BAABXO010000001.1"/>
</dbReference>
<dbReference type="InterPro" id="IPR009057">
    <property type="entry name" value="Homeodomain-like_sf"/>
</dbReference>
<dbReference type="SUPFAM" id="SSF46689">
    <property type="entry name" value="Homeodomain-like"/>
    <property type="match status" value="1"/>
</dbReference>
<dbReference type="InterPro" id="IPR000281">
    <property type="entry name" value="HTH_RpiR"/>
</dbReference>
<dbReference type="GO" id="GO:0097367">
    <property type="term" value="F:carbohydrate derivative binding"/>
    <property type="evidence" value="ECO:0007669"/>
    <property type="project" value="InterPro"/>
</dbReference>
<dbReference type="CDD" id="cd05013">
    <property type="entry name" value="SIS_RpiR"/>
    <property type="match status" value="1"/>
</dbReference>
<reference evidence="8 9" key="1">
    <citation type="submission" date="2018-08" db="EMBL/GenBank/DDBJ databases">
        <title>A genome reference for cultivated species of the human gut microbiota.</title>
        <authorList>
            <person name="Zou Y."/>
            <person name="Xue W."/>
            <person name="Luo G."/>
        </authorList>
    </citation>
    <scope>NUCLEOTIDE SEQUENCE [LARGE SCALE GENOMIC DNA]</scope>
    <source>
        <strain evidence="6 9">AF14-18</strain>
        <strain evidence="7 8">AM35-14</strain>
    </source>
</reference>
<protein>
    <submittedName>
        <fullName evidence="6">MurR/RpiR family transcriptional regulator</fullName>
    </submittedName>
</protein>
<feature type="domain" description="HTH rpiR-type" evidence="4">
    <location>
        <begin position="7"/>
        <end position="83"/>
    </location>
</feature>
<dbReference type="PROSITE" id="PS51071">
    <property type="entry name" value="HTH_RPIR"/>
    <property type="match status" value="1"/>
</dbReference>
<feature type="domain" description="SIS" evidence="5">
    <location>
        <begin position="127"/>
        <end position="267"/>
    </location>
</feature>
<dbReference type="PANTHER" id="PTHR30514">
    <property type="entry name" value="GLUCOKINASE"/>
    <property type="match status" value="1"/>
</dbReference>
<evidence type="ECO:0000259" key="4">
    <source>
        <dbReference type="PROSITE" id="PS51071"/>
    </source>
</evidence>
<dbReference type="Proteomes" id="UP000283975">
    <property type="component" value="Unassembled WGS sequence"/>
</dbReference>
<keyword evidence="2" id="KW-0238">DNA-binding</keyword>
<dbReference type="GO" id="GO:0003700">
    <property type="term" value="F:DNA-binding transcription factor activity"/>
    <property type="evidence" value="ECO:0007669"/>
    <property type="project" value="InterPro"/>
</dbReference>
<keyword evidence="1" id="KW-0805">Transcription regulation</keyword>
<dbReference type="Pfam" id="PF01380">
    <property type="entry name" value="SIS"/>
    <property type="match status" value="1"/>
</dbReference>
<dbReference type="KEGG" id="cbol:CGC65_11745"/>
<evidence type="ECO:0000313" key="9">
    <source>
        <dbReference type="Proteomes" id="UP000284543"/>
    </source>
</evidence>
<dbReference type="GO" id="GO:0003677">
    <property type="term" value="F:DNA binding"/>
    <property type="evidence" value="ECO:0007669"/>
    <property type="project" value="UniProtKB-KW"/>
</dbReference>
<proteinExistence type="predicted"/>
<evidence type="ECO:0000256" key="3">
    <source>
        <dbReference type="ARBA" id="ARBA00023163"/>
    </source>
</evidence>
<keyword evidence="3" id="KW-0804">Transcription</keyword>
<organism evidence="6 9">
    <name type="scientific">Enterocloster bolteae</name>
    <dbReference type="NCBI Taxonomy" id="208479"/>
    <lineage>
        <taxon>Bacteria</taxon>
        <taxon>Bacillati</taxon>
        <taxon>Bacillota</taxon>
        <taxon>Clostridia</taxon>
        <taxon>Lachnospirales</taxon>
        <taxon>Lachnospiraceae</taxon>
        <taxon>Enterocloster</taxon>
    </lineage>
</organism>
<evidence type="ECO:0000313" key="7">
    <source>
        <dbReference type="EMBL" id="RHC56758.1"/>
    </source>
</evidence>
<gene>
    <name evidence="7" type="ORF">DW839_08465</name>
    <name evidence="6" type="ORF">DWW02_20405</name>
</gene>
<dbReference type="InterPro" id="IPR047640">
    <property type="entry name" value="RpiR-like"/>
</dbReference>
<dbReference type="Pfam" id="PF01418">
    <property type="entry name" value="HTH_6"/>
    <property type="match status" value="1"/>
</dbReference>
<evidence type="ECO:0000313" key="8">
    <source>
        <dbReference type="Proteomes" id="UP000283975"/>
    </source>
</evidence>